<name>A0A173Y9J9_BIFAD</name>
<accession>A0A173Y9J9</accession>
<dbReference type="AlphaFoldDB" id="A0A173Y9J9"/>
<dbReference type="SMART" id="SM00507">
    <property type="entry name" value="HNHc"/>
    <property type="match status" value="1"/>
</dbReference>
<evidence type="ECO:0000259" key="2">
    <source>
        <dbReference type="SMART" id="SM00507"/>
    </source>
</evidence>
<evidence type="ECO:0000313" key="3">
    <source>
        <dbReference type="EMBL" id="CUN59398.1"/>
    </source>
</evidence>
<sequence>MRNQMNWNSSDRRIRLPDDWERRRAMVKARANGRCEARTHAKDCDGIGTDCDHIVPGDDHSLENLQWLSYACHKAKTARESAERNSRYKKLRKHPNERHPGLIGR</sequence>
<dbReference type="Proteomes" id="UP000095647">
    <property type="component" value="Unassembled WGS sequence"/>
</dbReference>
<dbReference type="InterPro" id="IPR003615">
    <property type="entry name" value="HNH_nuc"/>
</dbReference>
<feature type="region of interest" description="Disordered" evidence="1">
    <location>
        <begin position="79"/>
        <end position="105"/>
    </location>
</feature>
<dbReference type="CDD" id="cd00085">
    <property type="entry name" value="HNHc"/>
    <property type="match status" value="1"/>
</dbReference>
<protein>
    <submittedName>
        <fullName evidence="3">Gp4</fullName>
    </submittedName>
</protein>
<feature type="domain" description="HNH nuclease" evidence="2">
    <location>
        <begin position="22"/>
        <end position="74"/>
    </location>
</feature>
<feature type="compositionally biased region" description="Basic residues" evidence="1">
    <location>
        <begin position="87"/>
        <end position="96"/>
    </location>
</feature>
<organism evidence="3 4">
    <name type="scientific">Bifidobacterium adolescentis</name>
    <dbReference type="NCBI Taxonomy" id="1680"/>
    <lineage>
        <taxon>Bacteria</taxon>
        <taxon>Bacillati</taxon>
        <taxon>Actinomycetota</taxon>
        <taxon>Actinomycetes</taxon>
        <taxon>Bifidobacteriales</taxon>
        <taxon>Bifidobacteriaceae</taxon>
        <taxon>Bifidobacterium</taxon>
    </lineage>
</organism>
<dbReference type="Gene3D" id="1.10.30.50">
    <property type="match status" value="1"/>
</dbReference>
<proteinExistence type="predicted"/>
<dbReference type="EMBL" id="CYYI01000003">
    <property type="protein sequence ID" value="CUN59398.1"/>
    <property type="molecule type" value="Genomic_DNA"/>
</dbReference>
<evidence type="ECO:0000256" key="1">
    <source>
        <dbReference type="SAM" id="MobiDB-lite"/>
    </source>
</evidence>
<evidence type="ECO:0000313" key="4">
    <source>
        <dbReference type="Proteomes" id="UP000095647"/>
    </source>
</evidence>
<gene>
    <name evidence="3" type="ORF">ERS852382_00821</name>
</gene>
<reference evidence="3 4" key="1">
    <citation type="submission" date="2015-09" db="EMBL/GenBank/DDBJ databases">
        <authorList>
            <consortium name="Pathogen Informatics"/>
        </authorList>
    </citation>
    <scope>NUCLEOTIDE SEQUENCE [LARGE SCALE GENOMIC DNA]</scope>
    <source>
        <strain evidence="3 4">2789STDY5608824</strain>
    </source>
</reference>